<organism evidence="1 2">
    <name type="scientific">Vespula squamosa</name>
    <name type="common">Southern yellow jacket</name>
    <name type="synonym">Wasp</name>
    <dbReference type="NCBI Taxonomy" id="30214"/>
    <lineage>
        <taxon>Eukaryota</taxon>
        <taxon>Metazoa</taxon>
        <taxon>Ecdysozoa</taxon>
        <taxon>Arthropoda</taxon>
        <taxon>Hexapoda</taxon>
        <taxon>Insecta</taxon>
        <taxon>Pterygota</taxon>
        <taxon>Neoptera</taxon>
        <taxon>Endopterygota</taxon>
        <taxon>Hymenoptera</taxon>
        <taxon>Apocrita</taxon>
        <taxon>Aculeata</taxon>
        <taxon>Vespoidea</taxon>
        <taxon>Vespidae</taxon>
        <taxon>Vespinae</taxon>
        <taxon>Vespula</taxon>
    </lineage>
</organism>
<reference evidence="1 2" key="1">
    <citation type="journal article" date="2024" name="Ann. Entomol. Soc. Am.">
        <title>Genomic analyses of the southern and eastern yellowjacket wasps (Hymenoptera: Vespidae) reveal evolutionary signatures of social life.</title>
        <authorList>
            <person name="Catto M.A."/>
            <person name="Caine P.B."/>
            <person name="Orr S.E."/>
            <person name="Hunt B.G."/>
            <person name="Goodisman M.A.D."/>
        </authorList>
    </citation>
    <scope>NUCLEOTIDE SEQUENCE [LARGE SCALE GENOMIC DNA]</scope>
    <source>
        <strain evidence="1">233</strain>
        <tissue evidence="1">Head and thorax</tissue>
    </source>
</reference>
<comment type="caution">
    <text evidence="1">The sequence shown here is derived from an EMBL/GenBank/DDBJ whole genome shotgun (WGS) entry which is preliminary data.</text>
</comment>
<dbReference type="AlphaFoldDB" id="A0ABD2B915"/>
<gene>
    <name evidence="1" type="ORF">V1478_006005</name>
</gene>
<evidence type="ECO:0000313" key="1">
    <source>
        <dbReference type="EMBL" id="KAL2729216.1"/>
    </source>
</evidence>
<evidence type="ECO:0000313" key="2">
    <source>
        <dbReference type="Proteomes" id="UP001607302"/>
    </source>
</evidence>
<protein>
    <submittedName>
        <fullName evidence="1">Uncharacterized protein</fullName>
    </submittedName>
</protein>
<name>A0ABD2B915_VESSQ</name>
<dbReference type="Proteomes" id="UP001607302">
    <property type="component" value="Unassembled WGS sequence"/>
</dbReference>
<accession>A0ABD2B915</accession>
<proteinExistence type="predicted"/>
<dbReference type="EMBL" id="JAUDFV010000131">
    <property type="protein sequence ID" value="KAL2729216.1"/>
    <property type="molecule type" value="Genomic_DNA"/>
</dbReference>
<keyword evidence="2" id="KW-1185">Reference proteome</keyword>
<sequence>MKHRRTTKLSFANAAPSITESMRYDCSVLLAKATAFANLHSKSGLTRPRYSGIRKPTFNKRKLFEVATLGLNTGFQTSHHRSSHSFENTSVPNLSPKLYLHFPEHHILMLMTLSINYKSTYCSHDYGLHVVWCTIIISDKRSSKDQSYFYYLRKTLDPKYFYYLRKTLDPKYFYYLRKTLDPKMEKEQMEKEQISSVNGKNTLSRTKCSRIYVEEQGKLLDSKKA</sequence>